<feature type="compositionally biased region" description="Acidic residues" evidence="1">
    <location>
        <begin position="257"/>
        <end position="266"/>
    </location>
</feature>
<protein>
    <submittedName>
        <fullName evidence="3">MerR HTH family regulatory protein</fullName>
    </submittedName>
</protein>
<gene>
    <name evidence="3" type="ORF">SAMN05444340_11035</name>
</gene>
<dbReference type="InterPro" id="IPR009061">
    <property type="entry name" value="DNA-bd_dom_put_sf"/>
</dbReference>
<evidence type="ECO:0000256" key="1">
    <source>
        <dbReference type="SAM" id="MobiDB-lite"/>
    </source>
</evidence>
<dbReference type="EMBL" id="FNPF01000010">
    <property type="protein sequence ID" value="SDY54174.1"/>
    <property type="molecule type" value="Genomic_DNA"/>
</dbReference>
<dbReference type="Gene3D" id="1.10.1660.10">
    <property type="match status" value="1"/>
</dbReference>
<evidence type="ECO:0000313" key="4">
    <source>
        <dbReference type="Proteomes" id="UP000199286"/>
    </source>
</evidence>
<accession>A0A1H3KR82</accession>
<keyword evidence="4" id="KW-1185">Reference proteome</keyword>
<feature type="region of interest" description="Disordered" evidence="1">
    <location>
        <begin position="125"/>
        <end position="325"/>
    </location>
</feature>
<dbReference type="GO" id="GO:0003677">
    <property type="term" value="F:DNA binding"/>
    <property type="evidence" value="ECO:0007669"/>
    <property type="project" value="InterPro"/>
</dbReference>
<dbReference type="PROSITE" id="PS50937">
    <property type="entry name" value="HTH_MERR_2"/>
    <property type="match status" value="1"/>
</dbReference>
<feature type="compositionally biased region" description="Pro residues" evidence="1">
    <location>
        <begin position="132"/>
        <end position="149"/>
    </location>
</feature>
<proteinExistence type="predicted"/>
<dbReference type="Proteomes" id="UP000199286">
    <property type="component" value="Unassembled WGS sequence"/>
</dbReference>
<feature type="compositionally biased region" description="Acidic residues" evidence="1">
    <location>
        <begin position="160"/>
        <end position="169"/>
    </location>
</feature>
<reference evidence="3 4" key="1">
    <citation type="submission" date="2016-10" db="EMBL/GenBank/DDBJ databases">
        <authorList>
            <person name="de Groot N.N."/>
        </authorList>
    </citation>
    <scope>NUCLEOTIDE SEQUENCE [LARGE SCALE GENOMIC DNA]</scope>
    <source>
        <strain evidence="3 4">DSM 26880</strain>
    </source>
</reference>
<dbReference type="STRING" id="321339.SAMN05444340_11035"/>
<dbReference type="InterPro" id="IPR000551">
    <property type="entry name" value="MerR-type_HTH_dom"/>
</dbReference>
<dbReference type="RefSeq" id="WP_245710871.1">
    <property type="nucleotide sequence ID" value="NZ_FNPF01000010.1"/>
</dbReference>
<dbReference type="Pfam" id="PF13411">
    <property type="entry name" value="MerR_1"/>
    <property type="match status" value="1"/>
</dbReference>
<evidence type="ECO:0000259" key="2">
    <source>
        <dbReference type="PROSITE" id="PS50937"/>
    </source>
</evidence>
<sequence length="365" mass="38982">MDKSPDAFRTISEVADWLQTPAHVLRFWESKFAQVKPVKRAGGRRYYRPADMMLLGGIKKLLHDDGMTIKGVQKILREQGVRHVARLSARQLDAEGAEFEEAAEIADAPFVEVEAAEPEERLIAFPNSAARPPTPKPDLPPDPPPTPEPDLPDGPGDIDAAADFDDAAVSDETAAEVSWDAETGLGLEDSADVEPPAESVDLASDPVRTPGDTAKVDVADADAQDEPGVDSPAPDFDSAGSRHVAAQDEDRASVIFADEDTDESPEDAGAPGETQLSDADTEDMHDTLELAARQGTSETSATRERANALEATLPQPVPQATKPGPIGRLAWLETLSDEQSEAVRAALPALRALHERLAATTVGER</sequence>
<dbReference type="GO" id="GO:0006355">
    <property type="term" value="P:regulation of DNA-templated transcription"/>
    <property type="evidence" value="ECO:0007669"/>
    <property type="project" value="InterPro"/>
</dbReference>
<organism evidence="3 4">
    <name type="scientific">Citreimonas salinaria</name>
    <dbReference type="NCBI Taxonomy" id="321339"/>
    <lineage>
        <taxon>Bacteria</taxon>
        <taxon>Pseudomonadati</taxon>
        <taxon>Pseudomonadota</taxon>
        <taxon>Alphaproteobacteria</taxon>
        <taxon>Rhodobacterales</taxon>
        <taxon>Roseobacteraceae</taxon>
        <taxon>Citreimonas</taxon>
    </lineage>
</organism>
<feature type="domain" description="HTH merR-type" evidence="2">
    <location>
        <begin position="10"/>
        <end position="78"/>
    </location>
</feature>
<dbReference type="SUPFAM" id="SSF46955">
    <property type="entry name" value="Putative DNA-binding domain"/>
    <property type="match status" value="1"/>
</dbReference>
<name>A0A1H3KR82_9RHOB</name>
<dbReference type="AlphaFoldDB" id="A0A1H3KR82"/>
<dbReference type="SMART" id="SM00422">
    <property type="entry name" value="HTH_MERR"/>
    <property type="match status" value="1"/>
</dbReference>
<evidence type="ECO:0000313" key="3">
    <source>
        <dbReference type="EMBL" id="SDY54174.1"/>
    </source>
</evidence>
<dbReference type="CDD" id="cd04765">
    <property type="entry name" value="HTH_MlrA-like_sg2"/>
    <property type="match status" value="1"/>
</dbReference>
<feature type="compositionally biased region" description="Acidic residues" evidence="1">
    <location>
        <begin position="219"/>
        <end position="228"/>
    </location>
</feature>